<dbReference type="EMBL" id="JBGBPQ010000007">
    <property type="protein sequence ID" value="KAL1521307.1"/>
    <property type="molecule type" value="Genomic_DNA"/>
</dbReference>
<evidence type="ECO:0000256" key="5">
    <source>
        <dbReference type="PIRSR" id="PIRSR601344-1"/>
    </source>
</evidence>
<dbReference type="PANTHER" id="PTHR21649">
    <property type="entry name" value="CHLOROPHYLL A/B BINDING PROTEIN"/>
    <property type="match status" value="1"/>
</dbReference>
<comment type="caution">
    <text evidence="6">The sequence shown here is derived from an EMBL/GenBank/DDBJ whole genome shotgun (WGS) entry which is preliminary data.</text>
</comment>
<evidence type="ECO:0000256" key="2">
    <source>
        <dbReference type="ARBA" id="ARBA00022528"/>
    </source>
</evidence>
<protein>
    <submittedName>
        <fullName evidence="6">Uncharacterized protein</fullName>
    </submittedName>
</protein>
<dbReference type="Proteomes" id="UP001515480">
    <property type="component" value="Unassembled WGS sequence"/>
</dbReference>
<name>A0AB34JJ29_PRYPA</name>
<dbReference type="Gene3D" id="1.10.3460.10">
    <property type="entry name" value="Chlorophyll a/b binding protein domain"/>
    <property type="match status" value="1"/>
</dbReference>
<keyword evidence="5" id="KW-0157">Chromophore</keyword>
<feature type="binding site" evidence="5">
    <location>
        <position position="180"/>
    </location>
    <ligand>
        <name>chlorophyll a</name>
        <dbReference type="ChEBI" id="CHEBI:58416"/>
        <label>1</label>
    </ligand>
</feature>
<feature type="binding site" evidence="5">
    <location>
        <position position="76"/>
    </location>
    <ligand>
        <name>chlorophyll a</name>
        <dbReference type="ChEBI" id="CHEBI:58416"/>
        <label>1</label>
    </ligand>
</feature>
<proteinExistence type="predicted"/>
<evidence type="ECO:0000313" key="6">
    <source>
        <dbReference type="EMBL" id="KAL1521307.1"/>
    </source>
</evidence>
<accession>A0AB34JJ29</accession>
<dbReference type="Pfam" id="PF00504">
    <property type="entry name" value="Chloroa_b-bind"/>
    <property type="match status" value="1"/>
</dbReference>
<gene>
    <name evidence="6" type="ORF">AB1Y20_020976</name>
</gene>
<dbReference type="GO" id="GO:0016168">
    <property type="term" value="F:chlorophyll binding"/>
    <property type="evidence" value="ECO:0007669"/>
    <property type="project" value="UniProtKB-KW"/>
</dbReference>
<evidence type="ECO:0000256" key="3">
    <source>
        <dbReference type="ARBA" id="ARBA00022531"/>
    </source>
</evidence>
<feature type="binding site" evidence="5">
    <location>
        <position position="177"/>
    </location>
    <ligand>
        <name>chlorophyll a</name>
        <dbReference type="ChEBI" id="CHEBI:58416"/>
        <label>1</label>
    </ligand>
</feature>
<reference evidence="6 7" key="1">
    <citation type="journal article" date="2024" name="Science">
        <title>Giant polyketide synthase enzymes in the biosynthesis of giant marine polyether toxins.</title>
        <authorList>
            <person name="Fallon T.R."/>
            <person name="Shende V.V."/>
            <person name="Wierzbicki I.H."/>
            <person name="Pendleton A.L."/>
            <person name="Watervoot N.F."/>
            <person name="Auber R.P."/>
            <person name="Gonzalez D.J."/>
            <person name="Wisecaver J.H."/>
            <person name="Moore B.S."/>
        </authorList>
    </citation>
    <scope>NUCLEOTIDE SEQUENCE [LARGE SCALE GENOMIC DNA]</scope>
    <source>
        <strain evidence="6 7">12B1</strain>
    </source>
</reference>
<comment type="subcellular location">
    <subcellularLocation>
        <location evidence="1">Plastid</location>
        <location evidence="1">Chloroplast</location>
    </subcellularLocation>
</comment>
<feature type="binding site" evidence="5">
    <location>
        <position position="79"/>
    </location>
    <ligand>
        <name>chlorophyll a</name>
        <dbReference type="ChEBI" id="CHEBI:58416"/>
        <label>1</label>
    </ligand>
</feature>
<feature type="binding site" evidence="5">
    <location>
        <position position="182"/>
    </location>
    <ligand>
        <name>chlorophyll a</name>
        <dbReference type="ChEBI" id="CHEBI:58416"/>
        <label>1</label>
    </ligand>
</feature>
<keyword evidence="2" id="KW-0150">Chloroplast</keyword>
<feature type="binding site" description="axial binding residue" evidence="5">
    <location>
        <position position="143"/>
    </location>
    <ligand>
        <name>chlorophyll b</name>
        <dbReference type="ChEBI" id="CHEBI:61721"/>
        <label>1</label>
    </ligand>
    <ligandPart>
        <name>Mg</name>
        <dbReference type="ChEBI" id="CHEBI:25107"/>
    </ligandPart>
</feature>
<sequence length="206" mass="21817">MLALTSSVAQGLVLFGAPAHVHVQRVASPVMEEAKSQAIPFLKKPPGLDGSMVGDIGFDPLRLTDVVPISWAREAELKHARVCMLAFLGYVAVDLGFRVPGAPEVSSLYAHDAAVDNGSMLFMLLPIAVFEIAAGVPKVFQLLNDPDATAPGDYKFDPMNFSSKGTEEAKRTMAMKELANGRAAMMAFSGIVTQSALTGGGFPYTS</sequence>
<keyword evidence="4" id="KW-0934">Plastid</keyword>
<dbReference type="GO" id="GO:0016020">
    <property type="term" value="C:membrane"/>
    <property type="evidence" value="ECO:0007669"/>
    <property type="project" value="InterPro"/>
</dbReference>
<dbReference type="GO" id="GO:0009765">
    <property type="term" value="P:photosynthesis, light harvesting"/>
    <property type="evidence" value="ECO:0007669"/>
    <property type="project" value="InterPro"/>
</dbReference>
<dbReference type="GO" id="GO:0009507">
    <property type="term" value="C:chloroplast"/>
    <property type="evidence" value="ECO:0007669"/>
    <property type="project" value="UniProtKB-SubCell"/>
</dbReference>
<dbReference type="InterPro" id="IPR022796">
    <property type="entry name" value="Chloroa_b-bind"/>
</dbReference>
<feature type="binding site" evidence="5">
    <location>
        <position position="194"/>
    </location>
    <ligand>
        <name>chlorophyll a</name>
        <dbReference type="ChEBI" id="CHEBI:58416"/>
        <label>1</label>
    </ligand>
</feature>
<dbReference type="SUPFAM" id="SSF103511">
    <property type="entry name" value="Chlorophyll a-b binding protein"/>
    <property type="match status" value="1"/>
</dbReference>
<dbReference type="AlphaFoldDB" id="A0AB34JJ29"/>
<dbReference type="InterPro" id="IPR001344">
    <property type="entry name" value="Chloro_AB-bd_pln"/>
</dbReference>
<evidence type="ECO:0000313" key="7">
    <source>
        <dbReference type="Proteomes" id="UP001515480"/>
    </source>
</evidence>
<keyword evidence="7" id="KW-1185">Reference proteome</keyword>
<evidence type="ECO:0000256" key="4">
    <source>
        <dbReference type="ARBA" id="ARBA00022640"/>
    </source>
</evidence>
<feature type="binding site" description="axial binding residue" evidence="5">
    <location>
        <position position="81"/>
    </location>
    <ligand>
        <name>chlorophyll b</name>
        <dbReference type="ChEBI" id="CHEBI:61721"/>
        <label>1</label>
    </ligand>
    <ligandPart>
        <name>Mg</name>
        <dbReference type="ChEBI" id="CHEBI:25107"/>
    </ligandPart>
</feature>
<evidence type="ECO:0000256" key="1">
    <source>
        <dbReference type="ARBA" id="ARBA00004229"/>
    </source>
</evidence>
<feature type="binding site" description="axial binding residue" evidence="5">
    <location>
        <position position="176"/>
    </location>
    <ligand>
        <name>chlorophyll b</name>
        <dbReference type="ChEBI" id="CHEBI:61721"/>
        <label>3</label>
    </ligand>
    <ligandPart>
        <name>Mg</name>
        <dbReference type="ChEBI" id="CHEBI:25107"/>
    </ligandPart>
</feature>
<keyword evidence="5" id="KW-0148">Chlorophyll</keyword>
<keyword evidence="3" id="KW-0602">Photosynthesis</keyword>
<organism evidence="6 7">
    <name type="scientific">Prymnesium parvum</name>
    <name type="common">Toxic golden alga</name>
    <dbReference type="NCBI Taxonomy" id="97485"/>
    <lineage>
        <taxon>Eukaryota</taxon>
        <taxon>Haptista</taxon>
        <taxon>Haptophyta</taxon>
        <taxon>Prymnesiophyceae</taxon>
        <taxon>Prymnesiales</taxon>
        <taxon>Prymnesiaceae</taxon>
        <taxon>Prymnesium</taxon>
    </lineage>
</organism>